<dbReference type="Proteomes" id="UP000193560">
    <property type="component" value="Unassembled WGS sequence"/>
</dbReference>
<keyword evidence="5 7" id="KW-1133">Transmembrane helix</keyword>
<reference evidence="8 9" key="1">
    <citation type="submission" date="2016-07" db="EMBL/GenBank/DDBJ databases">
        <title>Pervasive Adenine N6-methylation of Active Genes in Fungi.</title>
        <authorList>
            <consortium name="DOE Joint Genome Institute"/>
            <person name="Mondo S.J."/>
            <person name="Dannebaum R.O."/>
            <person name="Kuo R.C."/>
            <person name="Labutti K."/>
            <person name="Haridas S."/>
            <person name="Kuo A."/>
            <person name="Salamov A."/>
            <person name="Ahrendt S.R."/>
            <person name="Lipzen A."/>
            <person name="Sullivan W."/>
            <person name="Andreopoulos W.B."/>
            <person name="Clum A."/>
            <person name="Lindquist E."/>
            <person name="Daum C."/>
            <person name="Ramamoorthy G.K."/>
            <person name="Gryganskyi A."/>
            <person name="Culley D."/>
            <person name="Magnuson J.K."/>
            <person name="James T.Y."/>
            <person name="O'Malley M.A."/>
            <person name="Stajich J.E."/>
            <person name="Spatafora J.W."/>
            <person name="Visel A."/>
            <person name="Grigoriev I.V."/>
        </authorList>
    </citation>
    <scope>NUCLEOTIDE SEQUENCE [LARGE SCALE GENOMIC DNA]</scope>
    <source>
        <strain evidence="8 9">NRRL 1336</strain>
    </source>
</reference>
<dbReference type="EMBL" id="MCGE01000041">
    <property type="protein sequence ID" value="ORZ05988.1"/>
    <property type="molecule type" value="Genomic_DNA"/>
</dbReference>
<name>A0A1X2HZA1_9FUNG</name>
<dbReference type="OrthoDB" id="1695362at2759"/>
<dbReference type="GO" id="GO:0016020">
    <property type="term" value="C:membrane"/>
    <property type="evidence" value="ECO:0007669"/>
    <property type="project" value="InterPro"/>
</dbReference>
<feature type="transmembrane region" description="Helical" evidence="7">
    <location>
        <begin position="475"/>
        <end position="493"/>
    </location>
</feature>
<evidence type="ECO:0000256" key="1">
    <source>
        <dbReference type="ARBA" id="ARBA00004478"/>
    </source>
</evidence>
<feature type="transmembrane region" description="Helical" evidence="7">
    <location>
        <begin position="39"/>
        <end position="57"/>
    </location>
</feature>
<feature type="transmembrane region" description="Helical" evidence="7">
    <location>
        <begin position="438"/>
        <end position="463"/>
    </location>
</feature>
<evidence type="ECO:0000256" key="5">
    <source>
        <dbReference type="ARBA" id="ARBA00022989"/>
    </source>
</evidence>
<dbReference type="AlphaFoldDB" id="A0A1X2HZA1"/>
<feature type="transmembrane region" description="Helical" evidence="7">
    <location>
        <begin position="69"/>
        <end position="98"/>
    </location>
</feature>
<dbReference type="GO" id="GO:0022857">
    <property type="term" value="F:transmembrane transporter activity"/>
    <property type="evidence" value="ECO:0007669"/>
    <property type="project" value="InterPro"/>
</dbReference>
<gene>
    <name evidence="8" type="ORF">BCR42DRAFT_427431</name>
</gene>
<feature type="transmembrane region" description="Helical" evidence="7">
    <location>
        <begin position="513"/>
        <end position="535"/>
    </location>
</feature>
<feature type="transmembrane region" description="Helical" evidence="7">
    <location>
        <begin position="281"/>
        <end position="303"/>
    </location>
</feature>
<comment type="similarity">
    <text evidence="2">Belongs to the SLC13A/DASS transporter (TC 2.A.47) family. DIT1 subfamily.</text>
</comment>
<evidence type="ECO:0000313" key="8">
    <source>
        <dbReference type="EMBL" id="ORZ05988.1"/>
    </source>
</evidence>
<sequence>MIPGNTNTSIVIDPDECTCLLRNDQQKLNKWQLFLKTKLASLLPSICLGIILWFGIAPSDDLSPTAIHLLAVFISCIFALMTTSFSLTTLVMTALVILSLTQSFQCIDHSTGESVECRLCGTPSMTSPENDYDCQGPQEAFAHSLEGFSSTVVWLIFAAFHLGKAVEVTHLGKRLSLWMVRTFGKHTLGLAYSVVFSELLIAPFVPSNTARGGGIIMPVVHSIAQTLGSTPLHNPEMGGFLMLLGSHANLLSASMYLTGMAPNPLVLAKANQLFPKMNFTFLTWLSGSAIPALFCALCLPLILSRMMLPKSSESKQSNNDHIVEHARQELATMGPMSKREKQLCSVLMGCLCLWVTSGYTQLDSTLVALIGIVALLHMGTISWNDVSTNTTAWDTLFWLGGFITIAQHLSNAGASTYLGDHISETITDLGLPPVPCLALAYFMTTFLFSSLSAHTVAFVSTFLEAGHSLGANPMILTALLAYFGALGGCMTNFSTGTAAMYYAPGYVARSKWFGVGFIMAVFYITVYFTIGMGWWKLLGWH</sequence>
<feature type="transmembrane region" description="Helical" evidence="7">
    <location>
        <begin position="366"/>
        <end position="384"/>
    </location>
</feature>
<keyword evidence="3 7" id="KW-0812">Transmembrane</keyword>
<evidence type="ECO:0000256" key="4">
    <source>
        <dbReference type="ARBA" id="ARBA00022780"/>
    </source>
</evidence>
<keyword evidence="9" id="KW-1185">Reference proteome</keyword>
<accession>A0A1X2HZA1</accession>
<organism evidence="8 9">
    <name type="scientific">Absidia repens</name>
    <dbReference type="NCBI Taxonomy" id="90262"/>
    <lineage>
        <taxon>Eukaryota</taxon>
        <taxon>Fungi</taxon>
        <taxon>Fungi incertae sedis</taxon>
        <taxon>Mucoromycota</taxon>
        <taxon>Mucoromycotina</taxon>
        <taxon>Mucoromycetes</taxon>
        <taxon>Mucorales</taxon>
        <taxon>Cunninghamellaceae</taxon>
        <taxon>Absidia</taxon>
    </lineage>
</organism>
<feature type="transmembrane region" description="Helical" evidence="7">
    <location>
        <begin position="343"/>
        <end position="360"/>
    </location>
</feature>
<evidence type="ECO:0000256" key="3">
    <source>
        <dbReference type="ARBA" id="ARBA00022692"/>
    </source>
</evidence>
<comment type="subcellular location">
    <subcellularLocation>
        <location evidence="1">Plastid</location>
        <location evidence="1">Chloroplast inner membrane</location>
        <topology evidence="1">Multi-pass membrane protein</topology>
    </subcellularLocation>
</comment>
<dbReference type="PANTHER" id="PTHR42826">
    <property type="entry name" value="DICARBOXYLATE TRANSPORTER 2.1, CHLOROPLASTIC"/>
    <property type="match status" value="1"/>
</dbReference>
<protein>
    <submittedName>
        <fullName evidence="8">Sodium/sulfate symporter</fullName>
    </submittedName>
</protein>
<evidence type="ECO:0000256" key="2">
    <source>
        <dbReference type="ARBA" id="ARBA00007349"/>
    </source>
</evidence>
<keyword evidence="4" id="KW-0934">Plastid</keyword>
<feature type="transmembrane region" description="Helical" evidence="7">
    <location>
        <begin position="240"/>
        <end position="261"/>
    </location>
</feature>
<keyword evidence="6 7" id="KW-0472">Membrane</keyword>
<evidence type="ECO:0000313" key="9">
    <source>
        <dbReference type="Proteomes" id="UP000193560"/>
    </source>
</evidence>
<proteinExistence type="inferred from homology"/>
<evidence type="ECO:0000256" key="6">
    <source>
        <dbReference type="ARBA" id="ARBA00023136"/>
    </source>
</evidence>
<dbReference type="NCBIfam" id="TIGR00785">
    <property type="entry name" value="dass"/>
    <property type="match status" value="1"/>
</dbReference>
<dbReference type="STRING" id="90262.A0A1X2HZA1"/>
<keyword evidence="4" id="KW-1001">Plastid inner membrane</keyword>
<dbReference type="InterPro" id="IPR030676">
    <property type="entry name" value="CitT-rel"/>
</dbReference>
<dbReference type="Pfam" id="PF00939">
    <property type="entry name" value="Na_sulph_symp"/>
    <property type="match status" value="1"/>
</dbReference>
<evidence type="ECO:0000256" key="7">
    <source>
        <dbReference type="SAM" id="Phobius"/>
    </source>
</evidence>
<comment type="caution">
    <text evidence="8">The sequence shown here is derived from an EMBL/GenBank/DDBJ whole genome shotgun (WGS) entry which is preliminary data.</text>
</comment>
<dbReference type="InterPro" id="IPR001898">
    <property type="entry name" value="SLC13A/DASS"/>
</dbReference>